<dbReference type="OrthoDB" id="4491459at2759"/>
<accession>A0A1L9T301</accession>
<gene>
    <name evidence="4" type="ORF">ASPSYDRAFT_94195</name>
</gene>
<dbReference type="VEuPathDB" id="FungiDB:ASPSYDRAFT_94195"/>
<keyword evidence="5" id="KW-1185">Reference proteome</keyword>
<dbReference type="STRING" id="1036612.A0A1L9T301"/>
<evidence type="ECO:0000256" key="2">
    <source>
        <dbReference type="ARBA" id="ARBA00023026"/>
    </source>
</evidence>
<evidence type="ECO:0000313" key="5">
    <source>
        <dbReference type="Proteomes" id="UP000184356"/>
    </source>
</evidence>
<evidence type="ECO:0000256" key="3">
    <source>
        <dbReference type="SAM" id="SignalP"/>
    </source>
</evidence>
<evidence type="ECO:0000313" key="4">
    <source>
        <dbReference type="EMBL" id="OJJ53693.1"/>
    </source>
</evidence>
<dbReference type="GO" id="GO:0008061">
    <property type="term" value="F:chitin binding"/>
    <property type="evidence" value="ECO:0007669"/>
    <property type="project" value="UniProtKB-KW"/>
</dbReference>
<dbReference type="PANTHER" id="PTHR47700:SF2">
    <property type="entry name" value="CHITINASE"/>
    <property type="match status" value="1"/>
</dbReference>
<keyword evidence="3" id="KW-0732">Signal</keyword>
<dbReference type="PANTHER" id="PTHR47700">
    <property type="entry name" value="V CHITINASE, PUTATIVE (AFU_ORTHOLOGUE AFUA_6G13720)-RELATED"/>
    <property type="match status" value="1"/>
</dbReference>
<organism evidence="4 5">
    <name type="scientific">Aspergillus sydowii CBS 593.65</name>
    <dbReference type="NCBI Taxonomy" id="1036612"/>
    <lineage>
        <taxon>Eukaryota</taxon>
        <taxon>Fungi</taxon>
        <taxon>Dikarya</taxon>
        <taxon>Ascomycota</taxon>
        <taxon>Pezizomycotina</taxon>
        <taxon>Eurotiomycetes</taxon>
        <taxon>Eurotiomycetidae</taxon>
        <taxon>Eurotiales</taxon>
        <taxon>Aspergillaceae</taxon>
        <taxon>Aspergillus</taxon>
        <taxon>Aspergillus subgen. Nidulantes</taxon>
    </lineage>
</organism>
<evidence type="ECO:0008006" key="6">
    <source>
        <dbReference type="Google" id="ProtNLM"/>
    </source>
</evidence>
<dbReference type="InterPro" id="IPR053214">
    <property type="entry name" value="LysM12-like"/>
</dbReference>
<dbReference type="EMBL" id="KV878596">
    <property type="protein sequence ID" value="OJJ53693.1"/>
    <property type="molecule type" value="Genomic_DNA"/>
</dbReference>
<feature type="chain" id="PRO_5012408779" description="Ecp2 effector protein domain-containing protein" evidence="3">
    <location>
        <begin position="23"/>
        <end position="268"/>
    </location>
</feature>
<proteinExistence type="predicted"/>
<evidence type="ECO:0000256" key="1">
    <source>
        <dbReference type="ARBA" id="ARBA00022669"/>
    </source>
</evidence>
<dbReference type="RefSeq" id="XP_040697499.1">
    <property type="nucleotide sequence ID" value="XM_040852944.1"/>
</dbReference>
<keyword evidence="2" id="KW-0843">Virulence</keyword>
<keyword evidence="1" id="KW-0147">Chitin-binding</keyword>
<dbReference type="GeneID" id="63769017"/>
<reference evidence="5" key="1">
    <citation type="journal article" date="2017" name="Genome Biol.">
        <title>Comparative genomics reveals high biological diversity and specific adaptations in the industrially and medically important fungal genus Aspergillus.</title>
        <authorList>
            <person name="de Vries R.P."/>
            <person name="Riley R."/>
            <person name="Wiebenga A."/>
            <person name="Aguilar-Osorio G."/>
            <person name="Amillis S."/>
            <person name="Uchima C.A."/>
            <person name="Anderluh G."/>
            <person name="Asadollahi M."/>
            <person name="Askin M."/>
            <person name="Barry K."/>
            <person name="Battaglia E."/>
            <person name="Bayram O."/>
            <person name="Benocci T."/>
            <person name="Braus-Stromeyer S.A."/>
            <person name="Caldana C."/>
            <person name="Canovas D."/>
            <person name="Cerqueira G.C."/>
            <person name="Chen F."/>
            <person name="Chen W."/>
            <person name="Choi C."/>
            <person name="Clum A."/>
            <person name="Dos Santos R.A."/>
            <person name="Damasio A.R."/>
            <person name="Diallinas G."/>
            <person name="Emri T."/>
            <person name="Fekete E."/>
            <person name="Flipphi M."/>
            <person name="Freyberg S."/>
            <person name="Gallo A."/>
            <person name="Gournas C."/>
            <person name="Habgood R."/>
            <person name="Hainaut M."/>
            <person name="Harispe M.L."/>
            <person name="Henrissat B."/>
            <person name="Hilden K.S."/>
            <person name="Hope R."/>
            <person name="Hossain A."/>
            <person name="Karabika E."/>
            <person name="Karaffa L."/>
            <person name="Karanyi Z."/>
            <person name="Krasevec N."/>
            <person name="Kuo A."/>
            <person name="Kusch H."/>
            <person name="LaButti K."/>
            <person name="Lagendijk E.L."/>
            <person name="Lapidus A."/>
            <person name="Levasseur A."/>
            <person name="Lindquist E."/>
            <person name="Lipzen A."/>
            <person name="Logrieco A.F."/>
            <person name="MacCabe A."/>
            <person name="Maekelae M.R."/>
            <person name="Malavazi I."/>
            <person name="Melin P."/>
            <person name="Meyer V."/>
            <person name="Mielnichuk N."/>
            <person name="Miskei M."/>
            <person name="Molnar A.P."/>
            <person name="Mule G."/>
            <person name="Ngan C.Y."/>
            <person name="Orejas M."/>
            <person name="Orosz E."/>
            <person name="Ouedraogo J.P."/>
            <person name="Overkamp K.M."/>
            <person name="Park H.-S."/>
            <person name="Perrone G."/>
            <person name="Piumi F."/>
            <person name="Punt P.J."/>
            <person name="Ram A.F."/>
            <person name="Ramon A."/>
            <person name="Rauscher S."/>
            <person name="Record E."/>
            <person name="Riano-Pachon D.M."/>
            <person name="Robert V."/>
            <person name="Roehrig J."/>
            <person name="Ruller R."/>
            <person name="Salamov A."/>
            <person name="Salih N.S."/>
            <person name="Samson R.A."/>
            <person name="Sandor E."/>
            <person name="Sanguinetti M."/>
            <person name="Schuetze T."/>
            <person name="Sepcic K."/>
            <person name="Shelest E."/>
            <person name="Sherlock G."/>
            <person name="Sophianopoulou V."/>
            <person name="Squina F.M."/>
            <person name="Sun H."/>
            <person name="Susca A."/>
            <person name="Todd R.B."/>
            <person name="Tsang A."/>
            <person name="Unkles S.E."/>
            <person name="van de Wiele N."/>
            <person name="van Rossen-Uffink D."/>
            <person name="Oliveira J.V."/>
            <person name="Vesth T.C."/>
            <person name="Visser J."/>
            <person name="Yu J.-H."/>
            <person name="Zhou M."/>
            <person name="Andersen M.R."/>
            <person name="Archer D.B."/>
            <person name="Baker S.E."/>
            <person name="Benoit I."/>
            <person name="Brakhage A.A."/>
            <person name="Braus G.H."/>
            <person name="Fischer R."/>
            <person name="Frisvad J.C."/>
            <person name="Goldman G.H."/>
            <person name="Houbraken J."/>
            <person name="Oakley B."/>
            <person name="Pocsi I."/>
            <person name="Scazzocchio C."/>
            <person name="Seiboth B."/>
            <person name="vanKuyk P.A."/>
            <person name="Wortman J."/>
            <person name="Dyer P.S."/>
            <person name="Grigoriev I.V."/>
        </authorList>
    </citation>
    <scope>NUCLEOTIDE SEQUENCE [LARGE SCALE GENOMIC DNA]</scope>
    <source>
        <strain evidence="5">CBS 593.65</strain>
    </source>
</reference>
<dbReference type="AlphaFoldDB" id="A0A1L9T301"/>
<feature type="signal peptide" evidence="3">
    <location>
        <begin position="1"/>
        <end position="22"/>
    </location>
</feature>
<dbReference type="Proteomes" id="UP000184356">
    <property type="component" value="Unassembled WGS sequence"/>
</dbReference>
<protein>
    <recommendedName>
        <fullName evidence="6">Ecp2 effector protein domain-containing protein</fullName>
    </recommendedName>
</protein>
<name>A0A1L9T301_9EURO</name>
<sequence length="268" mass="29539">MKSYVPSLAGLLALSLSQPVLARSHTKHPQYDNYPSIEEHGFDGIYCPVSCLVSGPHSSSWTLGLTLDDLRHCDSPVLFDAPLDARIGPRNRFIRACAADTNDIIRVSSSDYDIATITVDVGLEIGWWRGLEGRGGISTVQIRKAARKLQQYLHLLSESMSDSSAEEETVVFARSKQSIVGLYLGRDIVKTSTGPVISQFIEFMRRRALPSDVAMQVCWPRGRTLGIVASVSGDIGFVQDALRTWARGRCLTGFNGDDLMPGRMKVFF</sequence>